<protein>
    <submittedName>
        <fullName evidence="1">FxLD family lantipeptide</fullName>
    </submittedName>
</protein>
<dbReference type="InterPro" id="IPR027575">
    <property type="entry name" value="LD_lanti_pre"/>
</dbReference>
<dbReference type="InParanoid" id="A0A1C4WHL6"/>
<dbReference type="NCBIfam" id="TIGR04363">
    <property type="entry name" value="LD_lanti_pre"/>
    <property type="match status" value="1"/>
</dbReference>
<accession>A0A1C4WHL6</accession>
<dbReference type="EMBL" id="LT607413">
    <property type="protein sequence ID" value="SCE95688.1"/>
    <property type="molecule type" value="Genomic_DNA"/>
</dbReference>
<sequence length="68" mass="7336">MSIMTEERTVPLASPVAVDGKKDEFGPDDWELDITFIESGESVDKLIYMTNDGCGKTCQSACSTTCPA</sequence>
<keyword evidence="2" id="KW-1185">Reference proteome</keyword>
<dbReference type="AlphaFoldDB" id="A0A1C4WHL6"/>
<proteinExistence type="predicted"/>
<evidence type="ECO:0000313" key="2">
    <source>
        <dbReference type="Proteomes" id="UP000198253"/>
    </source>
</evidence>
<gene>
    <name evidence="1" type="ORF">GA0070618_2201</name>
</gene>
<reference evidence="2" key="1">
    <citation type="submission" date="2016-06" db="EMBL/GenBank/DDBJ databases">
        <authorList>
            <person name="Varghese N."/>
            <person name="Submissions Spin"/>
        </authorList>
    </citation>
    <scope>NUCLEOTIDE SEQUENCE [LARGE SCALE GENOMIC DNA]</scope>
    <source>
        <strain evidence="2">DSM 43816</strain>
    </source>
</reference>
<dbReference type="Proteomes" id="UP000198253">
    <property type="component" value="Chromosome I"/>
</dbReference>
<name>A0A1C4WHL6_MICEC</name>
<organism evidence="1 2">
    <name type="scientific">Micromonospora echinospora</name>
    <name type="common">Micromonospora purpurea</name>
    <dbReference type="NCBI Taxonomy" id="1877"/>
    <lineage>
        <taxon>Bacteria</taxon>
        <taxon>Bacillati</taxon>
        <taxon>Actinomycetota</taxon>
        <taxon>Actinomycetes</taxon>
        <taxon>Micromonosporales</taxon>
        <taxon>Micromonosporaceae</taxon>
        <taxon>Micromonospora</taxon>
    </lineage>
</organism>
<evidence type="ECO:0000313" key="1">
    <source>
        <dbReference type="EMBL" id="SCE95688.1"/>
    </source>
</evidence>